<keyword evidence="1" id="KW-0472">Membrane</keyword>
<feature type="transmembrane region" description="Helical" evidence="1">
    <location>
        <begin position="117"/>
        <end position="137"/>
    </location>
</feature>
<accession>A0A1I5YWZ0</accession>
<dbReference type="STRING" id="1079859.SAMN04515674_12242"/>
<name>A0A1I5YWZ0_9BACT</name>
<feature type="transmembrane region" description="Helical" evidence="1">
    <location>
        <begin position="291"/>
        <end position="310"/>
    </location>
</feature>
<keyword evidence="1" id="KW-0812">Transmembrane</keyword>
<dbReference type="OrthoDB" id="1523022at2"/>
<feature type="transmembrane region" description="Helical" evidence="1">
    <location>
        <begin position="20"/>
        <end position="44"/>
    </location>
</feature>
<feature type="transmembrane region" description="Helical" evidence="1">
    <location>
        <begin position="254"/>
        <end position="275"/>
    </location>
</feature>
<feature type="transmembrane region" description="Helical" evidence="1">
    <location>
        <begin position="176"/>
        <end position="194"/>
    </location>
</feature>
<feature type="transmembrane region" description="Helical" evidence="1">
    <location>
        <begin position="74"/>
        <end position="97"/>
    </location>
</feature>
<dbReference type="InterPro" id="IPR052710">
    <property type="entry name" value="CAAX_protease"/>
</dbReference>
<dbReference type="PANTHER" id="PTHR36435">
    <property type="entry name" value="SLR1288 PROTEIN"/>
    <property type="match status" value="1"/>
</dbReference>
<evidence type="ECO:0000313" key="4">
    <source>
        <dbReference type="Proteomes" id="UP000199306"/>
    </source>
</evidence>
<dbReference type="AlphaFoldDB" id="A0A1I5YWZ0"/>
<dbReference type="GO" id="GO:0004175">
    <property type="term" value="F:endopeptidase activity"/>
    <property type="evidence" value="ECO:0007669"/>
    <property type="project" value="UniProtKB-ARBA"/>
</dbReference>
<dbReference type="Proteomes" id="UP000199306">
    <property type="component" value="Unassembled WGS sequence"/>
</dbReference>
<dbReference type="PANTHER" id="PTHR36435:SF1">
    <property type="entry name" value="CAAX AMINO TERMINAL PROTEASE FAMILY PROTEIN"/>
    <property type="match status" value="1"/>
</dbReference>
<gene>
    <name evidence="3" type="ORF">SAMN04515674_12242</name>
</gene>
<sequence length="323" mass="37121">MLENGKISPITERPLIAKLLILGGLFFVGSFIGQIFGLIIVMFMTGMTHTSNATQLQSQIQALITHPESFPNGWYALMALQWFSALFSFVGASCFYWRFIERRRISDFSSTRVANPLIWIAIIVLIVAAIPFNDFIYNLNKSMVLPETLKGVETWMRESEDQLAEMTRFLTSFHTFEQFVIAMAVIAGLAALGEEITFRGVIQNLLIRHTRNPHLSIWISAIIFSAIHAQFYGFVPRMMLGALFGYLYYWTKNLWIPVVAHFVNNGFTILMIYLYQIKVTETDIEKMESPSFIWVLVSVAITSAIIYWFYQGRVSDRNKMREI</sequence>
<dbReference type="Pfam" id="PF02517">
    <property type="entry name" value="Rce1-like"/>
    <property type="match status" value="1"/>
</dbReference>
<reference evidence="3 4" key="1">
    <citation type="submission" date="2016-10" db="EMBL/GenBank/DDBJ databases">
        <authorList>
            <person name="de Groot N.N."/>
        </authorList>
    </citation>
    <scope>NUCLEOTIDE SEQUENCE [LARGE SCALE GENOMIC DNA]</scope>
    <source>
        <strain evidence="4">E92,LMG 26720,CCM 7988</strain>
    </source>
</reference>
<dbReference type="EMBL" id="FOXH01000022">
    <property type="protein sequence ID" value="SFQ48734.1"/>
    <property type="molecule type" value="Genomic_DNA"/>
</dbReference>
<evidence type="ECO:0000313" key="3">
    <source>
        <dbReference type="EMBL" id="SFQ48734.1"/>
    </source>
</evidence>
<organism evidence="3 4">
    <name type="scientific">Pseudarcicella hirudinis</name>
    <dbReference type="NCBI Taxonomy" id="1079859"/>
    <lineage>
        <taxon>Bacteria</taxon>
        <taxon>Pseudomonadati</taxon>
        <taxon>Bacteroidota</taxon>
        <taxon>Cytophagia</taxon>
        <taxon>Cytophagales</taxon>
        <taxon>Flectobacillaceae</taxon>
        <taxon>Pseudarcicella</taxon>
    </lineage>
</organism>
<feature type="transmembrane region" description="Helical" evidence="1">
    <location>
        <begin position="215"/>
        <end position="234"/>
    </location>
</feature>
<dbReference type="RefSeq" id="WP_092019742.1">
    <property type="nucleotide sequence ID" value="NZ_FOXH01000022.1"/>
</dbReference>
<keyword evidence="4" id="KW-1185">Reference proteome</keyword>
<dbReference type="InterPro" id="IPR003675">
    <property type="entry name" value="Rce1/LyrA-like_dom"/>
</dbReference>
<feature type="domain" description="CAAX prenyl protease 2/Lysostaphin resistance protein A-like" evidence="2">
    <location>
        <begin position="178"/>
        <end position="266"/>
    </location>
</feature>
<proteinExistence type="predicted"/>
<dbReference type="GO" id="GO:0080120">
    <property type="term" value="P:CAAX-box protein maturation"/>
    <property type="evidence" value="ECO:0007669"/>
    <property type="project" value="UniProtKB-ARBA"/>
</dbReference>
<keyword evidence="1" id="KW-1133">Transmembrane helix</keyword>
<protein>
    <recommendedName>
        <fullName evidence="2">CAAX prenyl protease 2/Lysostaphin resistance protein A-like domain-containing protein</fullName>
    </recommendedName>
</protein>
<evidence type="ECO:0000259" key="2">
    <source>
        <dbReference type="Pfam" id="PF02517"/>
    </source>
</evidence>
<evidence type="ECO:0000256" key="1">
    <source>
        <dbReference type="SAM" id="Phobius"/>
    </source>
</evidence>